<protein>
    <recommendedName>
        <fullName evidence="3">Homogentisate 1,2-dioxygenase</fullName>
    </recommendedName>
</protein>
<sequence length="131" mass="14582">MILTALALAAAIQDRCTALDTRLPRPLAGWTRDGKGLDTRHAVTLPVRNGTLETRITIRKAGLVGIAIDREGWIDAFPATGRRPLRMASERRGPRCSTIHKILTYRMRPGTYRVTVNRLKGGRAKLMLTHD</sequence>
<proteinExistence type="predicted"/>
<accession>A0A7W7K0L1</accession>
<keyword evidence="2" id="KW-1185">Reference proteome</keyword>
<dbReference type="Proteomes" id="UP000575241">
    <property type="component" value="Unassembled WGS sequence"/>
</dbReference>
<evidence type="ECO:0000313" key="1">
    <source>
        <dbReference type="EMBL" id="MBB4838498.1"/>
    </source>
</evidence>
<name>A0A7W7K0L1_9SPHN</name>
<dbReference type="AlphaFoldDB" id="A0A7W7K0L1"/>
<reference evidence="1 2" key="1">
    <citation type="submission" date="2020-08" db="EMBL/GenBank/DDBJ databases">
        <title>Functional genomics of gut bacteria from endangered species of beetles.</title>
        <authorList>
            <person name="Carlos-Shanley C."/>
        </authorList>
    </citation>
    <scope>NUCLEOTIDE SEQUENCE [LARGE SCALE GENOMIC DNA]</scope>
    <source>
        <strain evidence="1 2">S00224</strain>
    </source>
</reference>
<evidence type="ECO:0008006" key="3">
    <source>
        <dbReference type="Google" id="ProtNLM"/>
    </source>
</evidence>
<evidence type="ECO:0000313" key="2">
    <source>
        <dbReference type="Proteomes" id="UP000575241"/>
    </source>
</evidence>
<organism evidence="1 2">
    <name type="scientific">Sphingomonas kyeonggiensis</name>
    <dbReference type="NCBI Taxonomy" id="1268553"/>
    <lineage>
        <taxon>Bacteria</taxon>
        <taxon>Pseudomonadati</taxon>
        <taxon>Pseudomonadota</taxon>
        <taxon>Alphaproteobacteria</taxon>
        <taxon>Sphingomonadales</taxon>
        <taxon>Sphingomonadaceae</taxon>
        <taxon>Sphingomonas</taxon>
    </lineage>
</organism>
<dbReference type="RefSeq" id="WP_184164730.1">
    <property type="nucleotide sequence ID" value="NZ_JACHLN010000001.1"/>
</dbReference>
<gene>
    <name evidence="1" type="ORF">HNP52_001549</name>
</gene>
<dbReference type="EMBL" id="JACHLN010000001">
    <property type="protein sequence ID" value="MBB4838498.1"/>
    <property type="molecule type" value="Genomic_DNA"/>
</dbReference>
<comment type="caution">
    <text evidence="1">The sequence shown here is derived from an EMBL/GenBank/DDBJ whole genome shotgun (WGS) entry which is preliminary data.</text>
</comment>